<dbReference type="GO" id="GO:0043171">
    <property type="term" value="P:peptide catabolic process"/>
    <property type="evidence" value="ECO:0007669"/>
    <property type="project" value="TreeGrafter"/>
</dbReference>
<feature type="domain" description="Peptidase M1 membrane alanine aminopeptidase" evidence="10">
    <location>
        <begin position="323"/>
        <end position="457"/>
    </location>
</feature>
<comment type="cofactor">
    <cofactor evidence="8">
        <name>Zn(2+)</name>
        <dbReference type="ChEBI" id="CHEBI:29105"/>
    </cofactor>
    <text evidence="8">Binds 1 zinc ion per subunit.</text>
</comment>
<reference evidence="12" key="1">
    <citation type="submission" date="2023-07" db="EMBL/GenBank/DDBJ databases">
        <title>Chromosome-level genome assembly of Artemia franciscana.</title>
        <authorList>
            <person name="Jo E."/>
        </authorList>
    </citation>
    <scope>NUCLEOTIDE SEQUENCE</scope>
    <source>
        <tissue evidence="12">Whole body</tissue>
    </source>
</reference>
<dbReference type="PRINTS" id="PR00756">
    <property type="entry name" value="ALADIPTASE"/>
</dbReference>
<organism evidence="12 13">
    <name type="scientific">Artemia franciscana</name>
    <name type="common">Brine shrimp</name>
    <name type="synonym">Artemia sanfranciscana</name>
    <dbReference type="NCBI Taxonomy" id="6661"/>
    <lineage>
        <taxon>Eukaryota</taxon>
        <taxon>Metazoa</taxon>
        <taxon>Ecdysozoa</taxon>
        <taxon>Arthropoda</taxon>
        <taxon>Crustacea</taxon>
        <taxon>Branchiopoda</taxon>
        <taxon>Anostraca</taxon>
        <taxon>Artemiidae</taxon>
        <taxon>Artemia</taxon>
    </lineage>
</organism>
<keyword evidence="5" id="KW-0378">Hydrolase</keyword>
<proteinExistence type="inferred from homology"/>
<keyword evidence="13" id="KW-1185">Reference proteome</keyword>
<sequence length="459" mass="52548">MEVQTNRQEIRSIKETLIKCDMCKATTPACPEVTTDTSTATNTSPPPDMATTTFGPPDKSNYRLPRHISPILYTLRIIPIIEGEFIASPSVYMFNVRDHGNFSIFGDIKIDMVCSENTKNIVLHINDIDVHEETIQVSGEGLEGILVHHTSFDKITQFFTIYLSDELKAGMQLSLTMSYLAKLNRLGGFYRSSYFDEPYNISSIYYDNMDIQSLRHIAATQFQPTDARRAFPCFDEPNFKARFAITLGRKKNMTSLSNMPVNRTVPHQSMPDYEWDIYEESAPMSTYLVVFVISDFVKNIAPNTGETEVTVWSRPGTEEQTRYAISIASKVLEYFEEFFQIPYPLQKHDMIAIPDVGPRATDNYGSIIYSERAVLYDPDFSSEKNKQQVAVAIAYKLARQWIDNSQITSDWWDFLWLNEGLAIYLEFKGVGWVEPDMKMEQKYLNDAIHHAMQLDESAV</sequence>
<dbReference type="GO" id="GO:0070006">
    <property type="term" value="F:metalloaminopeptidase activity"/>
    <property type="evidence" value="ECO:0007669"/>
    <property type="project" value="TreeGrafter"/>
</dbReference>
<feature type="region of interest" description="Disordered" evidence="9">
    <location>
        <begin position="32"/>
        <end position="57"/>
    </location>
</feature>
<name>A0AA88I322_ARTSF</name>
<evidence type="ECO:0000256" key="2">
    <source>
        <dbReference type="ARBA" id="ARBA00010136"/>
    </source>
</evidence>
<feature type="domain" description="Aminopeptidase N-like N-terminal" evidence="11">
    <location>
        <begin position="101"/>
        <end position="288"/>
    </location>
</feature>
<dbReference type="SUPFAM" id="SSF63737">
    <property type="entry name" value="Leukotriene A4 hydrolase N-terminal domain"/>
    <property type="match status" value="1"/>
</dbReference>
<dbReference type="InterPro" id="IPR027268">
    <property type="entry name" value="Peptidase_M4/M1_CTD_sf"/>
</dbReference>
<dbReference type="Gene3D" id="1.10.390.10">
    <property type="entry name" value="Neutral Protease Domain 2"/>
    <property type="match status" value="1"/>
</dbReference>
<evidence type="ECO:0000259" key="10">
    <source>
        <dbReference type="Pfam" id="PF01433"/>
    </source>
</evidence>
<evidence type="ECO:0000256" key="7">
    <source>
        <dbReference type="ARBA" id="ARBA00023049"/>
    </source>
</evidence>
<feature type="compositionally biased region" description="Low complexity" evidence="9">
    <location>
        <begin position="34"/>
        <end position="43"/>
    </location>
</feature>
<evidence type="ECO:0000256" key="3">
    <source>
        <dbReference type="ARBA" id="ARBA00022670"/>
    </source>
</evidence>
<evidence type="ECO:0000313" key="13">
    <source>
        <dbReference type="Proteomes" id="UP001187531"/>
    </source>
</evidence>
<comment type="similarity">
    <text evidence="2">Belongs to the peptidase M1 family.</text>
</comment>
<dbReference type="Pfam" id="PF01433">
    <property type="entry name" value="Peptidase_M1"/>
    <property type="match status" value="1"/>
</dbReference>
<keyword evidence="6 8" id="KW-0862">Zinc</keyword>
<dbReference type="SUPFAM" id="SSF55486">
    <property type="entry name" value="Metalloproteases ('zincins'), catalytic domain"/>
    <property type="match status" value="1"/>
</dbReference>
<keyword evidence="3" id="KW-0645">Protease</keyword>
<dbReference type="GO" id="GO:0005886">
    <property type="term" value="C:plasma membrane"/>
    <property type="evidence" value="ECO:0007669"/>
    <property type="project" value="UniProtKB-SubCell"/>
</dbReference>
<keyword evidence="4 8" id="KW-0479">Metal-binding</keyword>
<evidence type="ECO:0000256" key="5">
    <source>
        <dbReference type="ARBA" id="ARBA00022801"/>
    </source>
</evidence>
<dbReference type="GO" id="GO:0005615">
    <property type="term" value="C:extracellular space"/>
    <property type="evidence" value="ECO:0007669"/>
    <property type="project" value="TreeGrafter"/>
</dbReference>
<dbReference type="PANTHER" id="PTHR11533">
    <property type="entry name" value="PROTEASE M1 ZINC METALLOPROTEASE"/>
    <property type="match status" value="1"/>
</dbReference>
<evidence type="ECO:0008006" key="14">
    <source>
        <dbReference type="Google" id="ProtNLM"/>
    </source>
</evidence>
<dbReference type="GO" id="GO:0008270">
    <property type="term" value="F:zinc ion binding"/>
    <property type="evidence" value="ECO:0007669"/>
    <property type="project" value="InterPro"/>
</dbReference>
<dbReference type="InterPro" id="IPR001930">
    <property type="entry name" value="Peptidase_M1"/>
</dbReference>
<feature type="binding site" evidence="8">
    <location>
        <position position="419"/>
    </location>
    <ligand>
        <name>Zn(2+)</name>
        <dbReference type="ChEBI" id="CHEBI:29105"/>
        <note>catalytic</note>
    </ligand>
</feature>
<gene>
    <name evidence="12" type="ORF">QYM36_002513</name>
</gene>
<dbReference type="PANTHER" id="PTHR11533:SF294">
    <property type="entry name" value="THYROTROPIN-RELEASING HORMONE-DEGRADING ECTOENZYME"/>
    <property type="match status" value="1"/>
</dbReference>
<evidence type="ECO:0000313" key="12">
    <source>
        <dbReference type="EMBL" id="KAK2721973.1"/>
    </source>
</evidence>
<evidence type="ECO:0000256" key="1">
    <source>
        <dbReference type="ARBA" id="ARBA00004609"/>
    </source>
</evidence>
<dbReference type="GO" id="GO:0006508">
    <property type="term" value="P:proteolysis"/>
    <property type="evidence" value="ECO:0007669"/>
    <property type="project" value="UniProtKB-KW"/>
</dbReference>
<accession>A0AA88I322</accession>
<dbReference type="Proteomes" id="UP001187531">
    <property type="component" value="Unassembled WGS sequence"/>
</dbReference>
<dbReference type="GO" id="GO:0042277">
    <property type="term" value="F:peptide binding"/>
    <property type="evidence" value="ECO:0007669"/>
    <property type="project" value="TreeGrafter"/>
</dbReference>
<comment type="subcellular location">
    <subcellularLocation>
        <location evidence="1">Cell membrane</location>
        <topology evidence="1">Lipid-anchor</topology>
        <topology evidence="1">GPI-anchor</topology>
    </subcellularLocation>
</comment>
<protein>
    <recommendedName>
        <fullName evidence="14">Aminopeptidase N</fullName>
    </recommendedName>
</protein>
<dbReference type="Pfam" id="PF17900">
    <property type="entry name" value="Peptidase_M1_N"/>
    <property type="match status" value="1"/>
</dbReference>
<evidence type="ECO:0000256" key="4">
    <source>
        <dbReference type="ARBA" id="ARBA00022723"/>
    </source>
</evidence>
<evidence type="ECO:0000256" key="6">
    <source>
        <dbReference type="ARBA" id="ARBA00022833"/>
    </source>
</evidence>
<comment type="caution">
    <text evidence="12">The sequence shown here is derived from an EMBL/GenBank/DDBJ whole genome shotgun (WGS) entry which is preliminary data.</text>
</comment>
<dbReference type="InterPro" id="IPR042097">
    <property type="entry name" value="Aminopeptidase_N-like_N_sf"/>
</dbReference>
<dbReference type="CDD" id="cd09601">
    <property type="entry name" value="M1_APN-Q_like"/>
    <property type="match status" value="1"/>
</dbReference>
<dbReference type="InterPro" id="IPR050344">
    <property type="entry name" value="Peptidase_M1_aminopeptidases"/>
</dbReference>
<evidence type="ECO:0000256" key="8">
    <source>
        <dbReference type="PIRSR" id="PIRSR634016-3"/>
    </source>
</evidence>
<dbReference type="InterPro" id="IPR045357">
    <property type="entry name" value="Aminopeptidase_N-like_N"/>
</dbReference>
<evidence type="ECO:0000256" key="9">
    <source>
        <dbReference type="SAM" id="MobiDB-lite"/>
    </source>
</evidence>
<dbReference type="AlphaFoldDB" id="A0AA88I322"/>
<dbReference type="InterPro" id="IPR034016">
    <property type="entry name" value="M1_APN-typ"/>
</dbReference>
<evidence type="ECO:0000259" key="11">
    <source>
        <dbReference type="Pfam" id="PF17900"/>
    </source>
</evidence>
<dbReference type="InterPro" id="IPR014782">
    <property type="entry name" value="Peptidase_M1_dom"/>
</dbReference>
<dbReference type="EMBL" id="JAVRJZ010000005">
    <property type="protein sequence ID" value="KAK2721973.1"/>
    <property type="molecule type" value="Genomic_DNA"/>
</dbReference>
<dbReference type="Gene3D" id="2.60.40.1730">
    <property type="entry name" value="tricorn interacting facor f3 domain"/>
    <property type="match status" value="1"/>
</dbReference>
<dbReference type="GO" id="GO:0005737">
    <property type="term" value="C:cytoplasm"/>
    <property type="evidence" value="ECO:0007669"/>
    <property type="project" value="TreeGrafter"/>
</dbReference>
<keyword evidence="7" id="KW-0482">Metalloprotease</keyword>